<dbReference type="InterPro" id="IPR038607">
    <property type="entry name" value="PhoD-like_sf"/>
</dbReference>
<dbReference type="PaxDb" id="214684-Q5KEL9"/>
<dbReference type="InterPro" id="IPR018946">
    <property type="entry name" value="PhoD-like_MPP"/>
</dbReference>
<dbReference type="eggNOG" id="ENOG502QPM1">
    <property type="taxonomic scope" value="Eukaryota"/>
</dbReference>
<feature type="transmembrane region" description="Helical" evidence="1">
    <location>
        <begin position="9"/>
        <end position="28"/>
    </location>
</feature>
<dbReference type="InterPro" id="IPR052900">
    <property type="entry name" value="Phospholipid_Metab_Enz"/>
</dbReference>
<keyword evidence="4" id="KW-1185">Reference proteome</keyword>
<dbReference type="OMA" id="AYRQVYA"/>
<feature type="transmembrane region" description="Helical" evidence="1">
    <location>
        <begin position="34"/>
        <end position="52"/>
    </location>
</feature>
<name>Q5KEL9_CRYD1</name>
<dbReference type="Pfam" id="PF09423">
    <property type="entry name" value="PhoD"/>
    <property type="match status" value="1"/>
</dbReference>
<reference evidence="3 4" key="1">
    <citation type="journal article" date="2005" name="Science">
        <title>The genome of the basidiomycetous yeast and human pathogen Cryptococcus neoformans.</title>
        <authorList>
            <person name="Loftus B.J."/>
            <person name="Fung E."/>
            <person name="Roncaglia P."/>
            <person name="Rowley D."/>
            <person name="Amedeo P."/>
            <person name="Bruno D."/>
            <person name="Vamathevan J."/>
            <person name="Miranda M."/>
            <person name="Anderson I.J."/>
            <person name="Fraser J.A."/>
            <person name="Allen J.E."/>
            <person name="Bosdet I.E."/>
            <person name="Brent M.R."/>
            <person name="Chiu R."/>
            <person name="Doering T.L."/>
            <person name="Donlin M.J."/>
            <person name="D'Souza C.A."/>
            <person name="Fox D.S."/>
            <person name="Grinberg V."/>
            <person name="Fu J."/>
            <person name="Fukushima M."/>
            <person name="Haas B.J."/>
            <person name="Huang J.C."/>
            <person name="Janbon G."/>
            <person name="Jones S.J."/>
            <person name="Koo H.L."/>
            <person name="Krzywinski M.I."/>
            <person name="Kwon-Chung J.K."/>
            <person name="Lengeler K.B."/>
            <person name="Maiti R."/>
            <person name="Marra M.A."/>
            <person name="Marra R.E."/>
            <person name="Mathewson C.A."/>
            <person name="Mitchell T.G."/>
            <person name="Pertea M."/>
            <person name="Riggs F.R."/>
            <person name="Salzberg S.L."/>
            <person name="Schein J.E."/>
            <person name="Shvartsbeyn A."/>
            <person name="Shin H."/>
            <person name="Shumway M."/>
            <person name="Specht C.A."/>
            <person name="Suh B.B."/>
            <person name="Tenney A."/>
            <person name="Utterback T.R."/>
            <person name="Wickes B.L."/>
            <person name="Wortman J.R."/>
            <person name="Wye N.H."/>
            <person name="Kronstad J.W."/>
            <person name="Lodge J.K."/>
            <person name="Heitman J."/>
            <person name="Davis R.W."/>
            <person name="Fraser C.M."/>
            <person name="Hyman R.W."/>
        </authorList>
    </citation>
    <scope>NUCLEOTIDE SEQUENCE [LARGE SCALE GENOMIC DNA]</scope>
    <source>
        <strain evidence="4">JEC21 / ATCC MYA-565</strain>
    </source>
</reference>
<keyword evidence="1" id="KW-1133">Transmembrane helix</keyword>
<dbReference type="Gene3D" id="3.60.21.70">
    <property type="entry name" value="PhoD-like phosphatase"/>
    <property type="match status" value="1"/>
</dbReference>
<dbReference type="HOGENOM" id="CLU_013967_2_0_1"/>
<organism evidence="3 4">
    <name type="scientific">Cryptococcus deneoformans (strain JEC21 / ATCC MYA-565)</name>
    <name type="common">Cryptococcus neoformans var. neoformans serotype D</name>
    <dbReference type="NCBI Taxonomy" id="214684"/>
    <lineage>
        <taxon>Eukaryota</taxon>
        <taxon>Fungi</taxon>
        <taxon>Dikarya</taxon>
        <taxon>Basidiomycota</taxon>
        <taxon>Agaricomycotina</taxon>
        <taxon>Tremellomycetes</taxon>
        <taxon>Tremellales</taxon>
        <taxon>Cryptococcaceae</taxon>
        <taxon>Cryptococcus</taxon>
        <taxon>Cryptococcus neoformans species complex</taxon>
    </lineage>
</organism>
<dbReference type="CDD" id="cd07389">
    <property type="entry name" value="MPP_PhoD"/>
    <property type="match status" value="1"/>
</dbReference>
<sequence length="558" mass="63378">MVKRLLQGLNLGAGLAVKWYAFVFLRLLPAGPRYLPTILSCTLMYLASYFSLRSLAQKPIRTSIITPILVLGGLYHPMYRLLSTVGALVTLIAPLMSYDFVYRTHLLHPSLHISFARVGWVTETSASLLFRSTFPDRIGVSYWPSHNDSAVSHVGLSQSSVKTDFTSPLYIKNLQPGITYFYNSTAGHKGSFTTRRSQHDQKQFSILSTSCQKPNWPYNPLSHSLAINGLEHVDNVVRKMKRKPEAMLFLGDFIYSDLPYPIADYTTSYYRRLYRQIYSSPSWTPFLRSIPWLHMFDDHEIINDYAPSTSALSNMFIEAIDPFINYQQVVNPPPVSSTQPTYFRFGIGDVSFFVLDCRSWRSAQPARPGSNSTAGFGNRTMLGESQFTAVKEWAEEGTRDGKLLVLVSGVPITRNWSEGDDEMDSWAGYLDEREEILEMLWSSGGAVVISGDRHEHATTLFPPPPTSPHLSSSSVIEFSTSPLSFFHQPWTREYVPHPDTDIPIHLQWQGDSRFGVFEFDTTGERPRVKFELMVDGEKEWEYEWVKGVDVVIPDVWQA</sequence>
<gene>
    <name evidence="3" type="ordered locus">CNG00050</name>
</gene>
<dbReference type="KEGG" id="cne:CNG00050"/>
<dbReference type="GeneID" id="3258911"/>
<evidence type="ECO:0000313" key="3">
    <source>
        <dbReference type="EMBL" id="AAW44415.1"/>
    </source>
</evidence>
<dbReference type="EMBL" id="AE017347">
    <property type="protein sequence ID" value="AAW44415.1"/>
    <property type="molecule type" value="Genomic_DNA"/>
</dbReference>
<evidence type="ECO:0000256" key="1">
    <source>
        <dbReference type="SAM" id="Phobius"/>
    </source>
</evidence>
<dbReference type="STRING" id="214684.Q5KEL9"/>
<evidence type="ECO:0000313" key="4">
    <source>
        <dbReference type="Proteomes" id="UP000002149"/>
    </source>
</evidence>
<protein>
    <recommendedName>
        <fullName evidence="2">PhoD-like phosphatase metallophosphatase domain-containing protein</fullName>
    </recommendedName>
</protein>
<accession>Q5KEL9</accession>
<proteinExistence type="predicted"/>
<feature type="domain" description="PhoD-like phosphatase metallophosphatase" evidence="2">
    <location>
        <begin position="231"/>
        <end position="529"/>
    </location>
</feature>
<dbReference type="InParanoid" id="Q5KEL9"/>
<dbReference type="PANTHER" id="PTHR43606">
    <property type="entry name" value="PHOSPHATASE, PUTATIVE (AFU_ORTHOLOGUE AFUA_6G08710)-RELATED"/>
    <property type="match status" value="1"/>
</dbReference>
<dbReference type="PANTHER" id="PTHR43606:SF2">
    <property type="entry name" value="ALKALINE PHOSPHATASE FAMILY PROTEIN (AFU_ORTHOLOGUE AFUA_5G03860)"/>
    <property type="match status" value="1"/>
</dbReference>
<dbReference type="RefSeq" id="XP_571722.1">
    <property type="nucleotide sequence ID" value="XM_571722.2"/>
</dbReference>
<dbReference type="AlphaFoldDB" id="Q5KEL9"/>
<dbReference type="SUPFAM" id="SSF56300">
    <property type="entry name" value="Metallo-dependent phosphatases"/>
    <property type="match status" value="1"/>
</dbReference>
<keyword evidence="1" id="KW-0812">Transmembrane</keyword>
<evidence type="ECO:0000259" key="2">
    <source>
        <dbReference type="Pfam" id="PF09423"/>
    </source>
</evidence>
<dbReference type="Proteomes" id="UP000002149">
    <property type="component" value="Chromosome 7"/>
</dbReference>
<dbReference type="VEuPathDB" id="FungiDB:CNG00050"/>
<dbReference type="OrthoDB" id="2100241at2759"/>
<dbReference type="InterPro" id="IPR029052">
    <property type="entry name" value="Metallo-depent_PP-like"/>
</dbReference>
<keyword evidence="1" id="KW-0472">Membrane</keyword>